<dbReference type="InterPro" id="IPR010920">
    <property type="entry name" value="LSM_dom_sf"/>
</dbReference>
<evidence type="ECO:0000256" key="4">
    <source>
        <dbReference type="ARBA" id="ARBA00023136"/>
    </source>
</evidence>
<proteinExistence type="predicted"/>
<dbReference type="EMBL" id="JAFEUM010000002">
    <property type="protein sequence ID" value="MBM7036044.1"/>
    <property type="molecule type" value="Genomic_DNA"/>
</dbReference>
<comment type="caution">
    <text evidence="7">The sequence shown here is derived from an EMBL/GenBank/DDBJ whole genome shotgun (WGS) entry which is preliminary data.</text>
</comment>
<dbReference type="Proteomes" id="UP000809621">
    <property type="component" value="Unassembled WGS sequence"/>
</dbReference>
<dbReference type="PANTHER" id="PTHR30566:SF27">
    <property type="entry name" value="MECHANOSENSITIVE ION CHANNEL PROTEIN"/>
    <property type="match status" value="1"/>
</dbReference>
<dbReference type="SUPFAM" id="SSF50182">
    <property type="entry name" value="Sm-like ribonucleoproteins"/>
    <property type="match status" value="1"/>
</dbReference>
<dbReference type="Pfam" id="PF00924">
    <property type="entry name" value="MS_channel_2nd"/>
    <property type="match status" value="1"/>
</dbReference>
<evidence type="ECO:0000259" key="6">
    <source>
        <dbReference type="Pfam" id="PF00924"/>
    </source>
</evidence>
<comment type="subcellular location">
    <subcellularLocation>
        <location evidence="1">Membrane</location>
    </subcellularLocation>
</comment>
<organism evidence="7 8">
    <name type="scientific">Vibrio ulleungensis</name>
    <dbReference type="NCBI Taxonomy" id="2807619"/>
    <lineage>
        <taxon>Bacteria</taxon>
        <taxon>Pseudomonadati</taxon>
        <taxon>Pseudomonadota</taxon>
        <taxon>Gammaproteobacteria</taxon>
        <taxon>Vibrionales</taxon>
        <taxon>Vibrionaceae</taxon>
        <taxon>Vibrio</taxon>
    </lineage>
</organism>
<feature type="transmembrane region" description="Helical" evidence="5">
    <location>
        <begin position="50"/>
        <end position="68"/>
    </location>
</feature>
<keyword evidence="8" id="KW-1185">Reference proteome</keyword>
<keyword evidence="4 5" id="KW-0472">Membrane</keyword>
<dbReference type="InterPro" id="IPR006685">
    <property type="entry name" value="MscS_channel_2nd"/>
</dbReference>
<reference evidence="7 8" key="1">
    <citation type="submission" date="2021-02" db="EMBL/GenBank/DDBJ databases">
        <authorList>
            <person name="Park J.-S."/>
        </authorList>
    </citation>
    <scope>NUCLEOTIDE SEQUENCE [LARGE SCALE GENOMIC DNA]</scope>
    <source>
        <strain evidence="7 8">188UL20-2</strain>
    </source>
</reference>
<evidence type="ECO:0000256" key="3">
    <source>
        <dbReference type="ARBA" id="ARBA00022989"/>
    </source>
</evidence>
<dbReference type="InterPro" id="IPR023408">
    <property type="entry name" value="MscS_beta-dom_sf"/>
</dbReference>
<evidence type="ECO:0000313" key="7">
    <source>
        <dbReference type="EMBL" id="MBM7036044.1"/>
    </source>
</evidence>
<dbReference type="RefSeq" id="WP_205157651.1">
    <property type="nucleotide sequence ID" value="NZ_JAFEUM010000002.1"/>
</dbReference>
<evidence type="ECO:0000256" key="1">
    <source>
        <dbReference type="ARBA" id="ARBA00004370"/>
    </source>
</evidence>
<feature type="transmembrane region" description="Helical" evidence="5">
    <location>
        <begin position="74"/>
        <end position="100"/>
    </location>
</feature>
<sequence length="277" mass="32068">MLIPEFNLPPKVLFTAAFIVAVWIVRQLWIATIKRSRRRLEERQKSWISVAKNLCNLAIVLGIAAVWLSELQNFAISVAAFTVAFVVATKELLQCFLGFFTWATNRPFRVGDWIQINDQYGEVAEIDWIKFRLLEVDFENGYCYTGRSITVMNNVLLTHSVISLNFMRRYVMHKFSIYRDNSVNLFELREPVTQTINELIAPFQDVAARYSNLISKRLEIEATSIEPFIDIHTSDLTHQVFSITLFCPTEEAHQLEQAITERFMALWYQRANGASNS</sequence>
<accession>A0ABS2HJ00</accession>
<name>A0ABS2HJ00_9VIBR</name>
<keyword evidence="3 5" id="KW-1133">Transmembrane helix</keyword>
<evidence type="ECO:0000256" key="5">
    <source>
        <dbReference type="SAM" id="Phobius"/>
    </source>
</evidence>
<protein>
    <submittedName>
        <fullName evidence="7">Mechanosensitive ion channel</fullName>
    </submittedName>
</protein>
<feature type="transmembrane region" description="Helical" evidence="5">
    <location>
        <begin position="12"/>
        <end position="29"/>
    </location>
</feature>
<dbReference type="PANTHER" id="PTHR30566">
    <property type="entry name" value="YNAI-RELATED MECHANOSENSITIVE ION CHANNEL"/>
    <property type="match status" value="1"/>
</dbReference>
<evidence type="ECO:0000313" key="8">
    <source>
        <dbReference type="Proteomes" id="UP000809621"/>
    </source>
</evidence>
<dbReference type="Gene3D" id="2.30.30.60">
    <property type="match status" value="1"/>
</dbReference>
<evidence type="ECO:0000256" key="2">
    <source>
        <dbReference type="ARBA" id="ARBA00022692"/>
    </source>
</evidence>
<gene>
    <name evidence="7" type="ORF">JQC93_06435</name>
</gene>
<keyword evidence="2 5" id="KW-0812">Transmembrane</keyword>
<feature type="domain" description="Mechanosensitive ion channel MscS" evidence="6">
    <location>
        <begin position="97"/>
        <end position="133"/>
    </location>
</feature>